<feature type="chain" id="PRO_5012697183" evidence="1">
    <location>
        <begin position="24"/>
        <end position="248"/>
    </location>
</feature>
<dbReference type="Proteomes" id="UP000218332">
    <property type="component" value="Unassembled WGS sequence"/>
</dbReference>
<protein>
    <submittedName>
        <fullName evidence="2">Uncharacterized protein</fullName>
    </submittedName>
</protein>
<dbReference type="Gene3D" id="3.40.190.10">
    <property type="entry name" value="Periplasmic binding protein-like II"/>
    <property type="match status" value="2"/>
</dbReference>
<dbReference type="SUPFAM" id="SSF53850">
    <property type="entry name" value="Periplasmic binding protein-like II"/>
    <property type="match status" value="1"/>
</dbReference>
<evidence type="ECO:0000313" key="2">
    <source>
        <dbReference type="EMBL" id="PAV26692.1"/>
    </source>
</evidence>
<dbReference type="EMBL" id="NMPM01000017">
    <property type="protein sequence ID" value="PAV26692.1"/>
    <property type="molecule type" value="Genomic_DNA"/>
</dbReference>
<gene>
    <name evidence="2" type="ORF">CF392_04625</name>
</gene>
<feature type="signal peptide" evidence="1">
    <location>
        <begin position="1"/>
        <end position="23"/>
    </location>
</feature>
<evidence type="ECO:0000256" key="1">
    <source>
        <dbReference type="SAM" id="SignalP"/>
    </source>
</evidence>
<reference evidence="2 3" key="1">
    <citation type="submission" date="2017-07" db="EMBL/GenBank/DDBJ databases">
        <title>Tamlnaduibacter salinus (Mi-7) genome sequencing.</title>
        <authorList>
            <person name="Verma A."/>
            <person name="Krishnamurthi S."/>
        </authorList>
    </citation>
    <scope>NUCLEOTIDE SEQUENCE [LARGE SCALE GENOMIC DNA]</scope>
    <source>
        <strain evidence="2 3">Mi-7</strain>
    </source>
</reference>
<organism evidence="2 3">
    <name type="scientific">Tamilnaduibacter salinus</name>
    <dbReference type="NCBI Taxonomy" id="1484056"/>
    <lineage>
        <taxon>Bacteria</taxon>
        <taxon>Pseudomonadati</taxon>
        <taxon>Pseudomonadota</taxon>
        <taxon>Gammaproteobacteria</taxon>
        <taxon>Pseudomonadales</taxon>
        <taxon>Marinobacteraceae</taxon>
        <taxon>Tamilnaduibacter</taxon>
    </lineage>
</organism>
<keyword evidence="3" id="KW-1185">Reference proteome</keyword>
<evidence type="ECO:0000313" key="3">
    <source>
        <dbReference type="Proteomes" id="UP000218332"/>
    </source>
</evidence>
<name>A0A2A2I532_9GAMM</name>
<sequence length="248" mass="27497">MRAPAVRMAVAAMLFVVSLGVRGQSLPGACDVVVGPTSDEALTQANLDWTRTVLDRVEAMGTPCELYVINAWARANKMFADGEAEVLFPEIVGDRTQPGMTGMPVARTHGFVLVTAKGASRIDGIRALAGKTVGVVRGRFYPSELRNDPSIELEEARSFQQNVDKLLYGRIDATIEYRQDVMALLARRDLSEQLNIGDEFGDRRLAYRFHLTRQGARLMALFNVAISELVLDGTYHRIFEDTTQELVY</sequence>
<comment type="caution">
    <text evidence="2">The sequence shown here is derived from an EMBL/GenBank/DDBJ whole genome shotgun (WGS) entry which is preliminary data.</text>
</comment>
<accession>A0A2A2I532</accession>
<keyword evidence="1" id="KW-0732">Signal</keyword>
<dbReference type="RefSeq" id="WP_095610298.1">
    <property type="nucleotide sequence ID" value="NZ_NMPM01000017.1"/>
</dbReference>
<dbReference type="AlphaFoldDB" id="A0A2A2I532"/>
<proteinExistence type="predicted"/>